<comment type="caution">
    <text evidence="2">The sequence shown here is derived from an EMBL/GenBank/DDBJ whole genome shotgun (WGS) entry which is preliminary data.</text>
</comment>
<reference evidence="2 3" key="1">
    <citation type="journal article" date="2019" name="Sci. Rep.">
        <title>Orb-weaving spider Araneus ventricosus genome elucidates the spidroin gene catalogue.</title>
        <authorList>
            <person name="Kono N."/>
            <person name="Nakamura H."/>
            <person name="Ohtoshi R."/>
            <person name="Moran D.A.P."/>
            <person name="Shinohara A."/>
            <person name="Yoshida Y."/>
            <person name="Fujiwara M."/>
            <person name="Mori M."/>
            <person name="Tomita M."/>
            <person name="Arakawa K."/>
        </authorList>
    </citation>
    <scope>NUCLEOTIDE SEQUENCE [LARGE SCALE GENOMIC DNA]</scope>
</reference>
<gene>
    <name evidence="2" type="ORF">AVEN_123040_1</name>
</gene>
<dbReference type="Proteomes" id="UP000499080">
    <property type="component" value="Unassembled WGS sequence"/>
</dbReference>
<organism evidence="2 3">
    <name type="scientific">Araneus ventricosus</name>
    <name type="common">Orbweaver spider</name>
    <name type="synonym">Epeira ventricosa</name>
    <dbReference type="NCBI Taxonomy" id="182803"/>
    <lineage>
        <taxon>Eukaryota</taxon>
        <taxon>Metazoa</taxon>
        <taxon>Ecdysozoa</taxon>
        <taxon>Arthropoda</taxon>
        <taxon>Chelicerata</taxon>
        <taxon>Arachnida</taxon>
        <taxon>Araneae</taxon>
        <taxon>Araneomorphae</taxon>
        <taxon>Entelegynae</taxon>
        <taxon>Araneoidea</taxon>
        <taxon>Araneidae</taxon>
        <taxon>Araneus</taxon>
    </lineage>
</organism>
<dbReference type="AlphaFoldDB" id="A0A4Y2KFT9"/>
<accession>A0A4Y2KFT9</accession>
<evidence type="ECO:0000256" key="1">
    <source>
        <dbReference type="SAM" id="MobiDB-lite"/>
    </source>
</evidence>
<evidence type="ECO:0000313" key="2">
    <source>
        <dbReference type="EMBL" id="GBN00447.1"/>
    </source>
</evidence>
<sequence length="88" mass="9721">MQKKKLQDNNPGSKFKQPPAERTTETQAPPKASQPHLGIAIRKTGSGNPADPASFDVCRIRHQFSGSGKLKKIHEADFLKKMLALLQE</sequence>
<dbReference type="EMBL" id="BGPR01004517">
    <property type="protein sequence ID" value="GBN00447.1"/>
    <property type="molecule type" value="Genomic_DNA"/>
</dbReference>
<keyword evidence="3" id="KW-1185">Reference proteome</keyword>
<name>A0A4Y2KFT9_ARAVE</name>
<feature type="region of interest" description="Disordered" evidence="1">
    <location>
        <begin position="1"/>
        <end position="53"/>
    </location>
</feature>
<evidence type="ECO:0000313" key="3">
    <source>
        <dbReference type="Proteomes" id="UP000499080"/>
    </source>
</evidence>
<protein>
    <submittedName>
        <fullName evidence="2">Uncharacterized protein</fullName>
    </submittedName>
</protein>
<proteinExistence type="predicted"/>